<reference evidence="2" key="1">
    <citation type="submission" date="2015-08" db="EMBL/GenBank/DDBJ databases">
        <authorList>
            <person name="Varghese N."/>
        </authorList>
    </citation>
    <scope>NUCLEOTIDE SEQUENCE [LARGE SCALE GENOMIC DNA]</scope>
    <source>
        <strain evidence="2">DSM 27808</strain>
    </source>
</reference>
<protein>
    <recommendedName>
        <fullName evidence="3">Lipoprotein</fullName>
    </recommendedName>
</protein>
<keyword evidence="2" id="KW-1185">Reference proteome</keyword>
<dbReference type="EMBL" id="CYHB01000003">
    <property type="protein sequence ID" value="CUA86166.1"/>
    <property type="molecule type" value="Genomic_DNA"/>
</dbReference>
<gene>
    <name evidence="1" type="ORF">Ga0061064_1431</name>
</gene>
<name>A0A0K6H623_9GAMM</name>
<dbReference type="PROSITE" id="PS51257">
    <property type="entry name" value="PROKAR_LIPOPROTEIN"/>
    <property type="match status" value="1"/>
</dbReference>
<evidence type="ECO:0008006" key="3">
    <source>
        <dbReference type="Google" id="ProtNLM"/>
    </source>
</evidence>
<evidence type="ECO:0000313" key="2">
    <source>
        <dbReference type="Proteomes" id="UP000182598"/>
    </source>
</evidence>
<accession>A0A0K6H623</accession>
<sequence>MKTMNFLAVIFASLMAIGCSSQPDYRQAEGNGYGYQATKITDKQYRISFKARGSDQNKAMDYALLRAAEVTVENGYDWFVVTHRETFVDRERISPQSSIGYTNSSNMVTRCGLVSCTTTHYPRSTLSAGIHIGGSESSDIQTVLEIQLGAGVQPDSEHSFEAQAVIDNLSPKTE</sequence>
<dbReference type="AlphaFoldDB" id="A0A0K6H623"/>
<dbReference type="NCBIfam" id="NF047637">
    <property type="entry name" value="lipo_CC0125"/>
    <property type="match status" value="1"/>
</dbReference>
<dbReference type="OrthoDB" id="7172943at2"/>
<dbReference type="Proteomes" id="UP000182598">
    <property type="component" value="Unassembled WGS sequence"/>
</dbReference>
<evidence type="ECO:0000313" key="1">
    <source>
        <dbReference type="EMBL" id="CUA86166.1"/>
    </source>
</evidence>
<dbReference type="RefSeq" id="WP_055439088.1">
    <property type="nucleotide sequence ID" value="NZ_CYHB01000003.1"/>
</dbReference>
<organism evidence="1 2">
    <name type="scientific">Pseudidiomarina woesei</name>
    <dbReference type="NCBI Taxonomy" id="1381080"/>
    <lineage>
        <taxon>Bacteria</taxon>
        <taxon>Pseudomonadati</taxon>
        <taxon>Pseudomonadota</taxon>
        <taxon>Gammaproteobacteria</taxon>
        <taxon>Alteromonadales</taxon>
        <taxon>Idiomarinaceae</taxon>
        <taxon>Pseudidiomarina</taxon>
    </lineage>
</organism>
<proteinExistence type="predicted"/>